<dbReference type="InterPro" id="IPR001650">
    <property type="entry name" value="Helicase_C-like"/>
</dbReference>
<evidence type="ECO:0000313" key="14">
    <source>
        <dbReference type="Proteomes" id="UP000594262"/>
    </source>
</evidence>
<feature type="domain" description="Helicase C-terminal" evidence="12">
    <location>
        <begin position="178"/>
        <end position="341"/>
    </location>
</feature>
<keyword evidence="6" id="KW-0539">Nucleus</keyword>
<evidence type="ECO:0000256" key="10">
    <source>
        <dbReference type="SAM" id="MobiDB-lite"/>
    </source>
</evidence>
<dbReference type="PANTHER" id="PTHR13710:SF153">
    <property type="entry name" value="RECQ-LIKE DNA HELICASE BLM"/>
    <property type="match status" value="1"/>
</dbReference>
<dbReference type="GO" id="GO:0000724">
    <property type="term" value="P:double-strand break repair via homologous recombination"/>
    <property type="evidence" value="ECO:0007669"/>
    <property type="project" value="TreeGrafter"/>
</dbReference>
<dbReference type="GO" id="GO:0005524">
    <property type="term" value="F:ATP binding"/>
    <property type="evidence" value="ECO:0007669"/>
    <property type="project" value="UniProtKB-KW"/>
</dbReference>
<feature type="compositionally biased region" description="Acidic residues" evidence="10">
    <location>
        <begin position="496"/>
        <end position="506"/>
    </location>
</feature>
<sequence length="506" mass="57182">MAPLVYKNLNATDDTNCCIVVSPLNSLTADQIQSAKKLNLEAKKLTIGTKLSDLDDCHLIYSTPEMLLEECHRETLISIASRLVGIVVDEAHLVIKWGQQSRMSKAFRKQYSEIAKLKVYFNRKPIICLTATANRKTRTGIIRTLELKNAKLIKFSPDKPNVKLNVVKVAGEEHFVEILEPILEKIRSNGSFNKTIIYCSSFALCGDVYIALRPKLQLLTTDQYSVTVAMYHSQTLEHIKDDVLKDFVQADSYHYSVIIATSALGMGVNIPNIRYVFHYGLPSDIESYVQEVGRAGRDNHQSEATLCYRSHDLARIRDPDLKVYILNSESKCRRQLLLSLFNESCESPSVAHLCCNVCSENCKCDECEKNRSDKAAVIEPEEEKLRDVSENQRRTFKTALIESLNVGERRAEDIAEKLEYIETAYLGRVLDITSEYLTDIINDMIHEMYGHNVTTSANVNSHSPDKEDVDILSEHVEGLVGPNDENSWSNTSSSGTEEEDEDIERE</sequence>
<evidence type="ECO:0000259" key="12">
    <source>
        <dbReference type="PROSITE" id="PS51194"/>
    </source>
</evidence>
<reference evidence="13" key="1">
    <citation type="submission" date="2021-01" db="UniProtKB">
        <authorList>
            <consortium name="EnsemblMetazoa"/>
        </authorList>
    </citation>
    <scope>IDENTIFICATION</scope>
</reference>
<dbReference type="GO" id="GO:0005634">
    <property type="term" value="C:nucleus"/>
    <property type="evidence" value="ECO:0007669"/>
    <property type="project" value="TreeGrafter"/>
</dbReference>
<feature type="region of interest" description="Disordered" evidence="10">
    <location>
        <begin position="456"/>
        <end position="506"/>
    </location>
</feature>
<comment type="similarity">
    <text evidence="1">Belongs to the helicase family. RecQ subfamily.</text>
</comment>
<dbReference type="Pfam" id="PF00271">
    <property type="entry name" value="Helicase_C"/>
    <property type="match status" value="1"/>
</dbReference>
<evidence type="ECO:0000256" key="1">
    <source>
        <dbReference type="ARBA" id="ARBA00005446"/>
    </source>
</evidence>
<evidence type="ECO:0000256" key="2">
    <source>
        <dbReference type="ARBA" id="ARBA00022741"/>
    </source>
</evidence>
<organism evidence="13 14">
    <name type="scientific">Clytia hemisphaerica</name>
    <dbReference type="NCBI Taxonomy" id="252671"/>
    <lineage>
        <taxon>Eukaryota</taxon>
        <taxon>Metazoa</taxon>
        <taxon>Cnidaria</taxon>
        <taxon>Hydrozoa</taxon>
        <taxon>Hydroidolina</taxon>
        <taxon>Leptothecata</taxon>
        <taxon>Obeliida</taxon>
        <taxon>Clytiidae</taxon>
        <taxon>Clytia</taxon>
    </lineage>
</organism>
<evidence type="ECO:0000256" key="7">
    <source>
        <dbReference type="ARBA" id="ARBA00034617"/>
    </source>
</evidence>
<dbReference type="Proteomes" id="UP000594262">
    <property type="component" value="Unplaced"/>
</dbReference>
<dbReference type="EnsemblMetazoa" id="CLYHEMT008461.1">
    <property type="protein sequence ID" value="CLYHEMP008461.1"/>
    <property type="gene ID" value="CLYHEMG008461"/>
</dbReference>
<dbReference type="InterPro" id="IPR027417">
    <property type="entry name" value="P-loop_NTPase"/>
</dbReference>
<dbReference type="RefSeq" id="XP_066924973.1">
    <property type="nucleotide sequence ID" value="XM_067068872.1"/>
</dbReference>
<dbReference type="SMART" id="SM00490">
    <property type="entry name" value="HELICc"/>
    <property type="match status" value="1"/>
</dbReference>
<evidence type="ECO:0000256" key="3">
    <source>
        <dbReference type="ARBA" id="ARBA00022840"/>
    </source>
</evidence>
<keyword evidence="5" id="KW-0413">Isomerase</keyword>
<dbReference type="EC" id="5.6.2.4" evidence="8"/>
<dbReference type="SUPFAM" id="SSF52540">
    <property type="entry name" value="P-loop containing nucleoside triphosphate hydrolases"/>
    <property type="match status" value="1"/>
</dbReference>
<evidence type="ECO:0000256" key="5">
    <source>
        <dbReference type="ARBA" id="ARBA00023235"/>
    </source>
</evidence>
<name>A0A7M5VCF5_9CNID</name>
<proteinExistence type="inferred from homology"/>
<dbReference type="PROSITE" id="PS51194">
    <property type="entry name" value="HELICASE_CTER"/>
    <property type="match status" value="1"/>
</dbReference>
<evidence type="ECO:0000256" key="6">
    <source>
        <dbReference type="ARBA" id="ARBA00023242"/>
    </source>
</evidence>
<dbReference type="GO" id="GO:0005737">
    <property type="term" value="C:cytoplasm"/>
    <property type="evidence" value="ECO:0007669"/>
    <property type="project" value="TreeGrafter"/>
</dbReference>
<dbReference type="InterPro" id="IPR014001">
    <property type="entry name" value="Helicase_ATP-bd"/>
</dbReference>
<keyword evidence="3" id="KW-0067">ATP-binding</keyword>
<evidence type="ECO:0000313" key="13">
    <source>
        <dbReference type="EnsemblMetazoa" id="CLYHEMP008461.1"/>
    </source>
</evidence>
<accession>A0A7M5VCF5</accession>
<comment type="catalytic activity">
    <reaction evidence="7">
        <text>Couples ATP hydrolysis with the unwinding of duplex DNA by translocating in the 3'-5' direction.</text>
        <dbReference type="EC" id="5.6.2.4"/>
    </reaction>
</comment>
<dbReference type="GO" id="GO:0009378">
    <property type="term" value="F:four-way junction helicase activity"/>
    <property type="evidence" value="ECO:0007669"/>
    <property type="project" value="TreeGrafter"/>
</dbReference>
<evidence type="ECO:0000256" key="4">
    <source>
        <dbReference type="ARBA" id="ARBA00023125"/>
    </source>
</evidence>
<feature type="domain" description="Helicase ATP-binding" evidence="11">
    <location>
        <begin position="1"/>
        <end position="151"/>
    </location>
</feature>
<keyword evidence="2" id="KW-0547">Nucleotide-binding</keyword>
<dbReference type="Gene3D" id="3.40.50.300">
    <property type="entry name" value="P-loop containing nucleotide triphosphate hydrolases"/>
    <property type="match status" value="2"/>
</dbReference>
<keyword evidence="4" id="KW-0238">DNA-binding</keyword>
<dbReference type="GO" id="GO:0003677">
    <property type="term" value="F:DNA binding"/>
    <property type="evidence" value="ECO:0007669"/>
    <property type="project" value="UniProtKB-KW"/>
</dbReference>
<dbReference type="OrthoDB" id="5969256at2759"/>
<dbReference type="Pfam" id="PF00270">
    <property type="entry name" value="DEAD"/>
    <property type="match status" value="1"/>
</dbReference>
<dbReference type="AlphaFoldDB" id="A0A7M5VCF5"/>
<evidence type="ECO:0000259" key="11">
    <source>
        <dbReference type="PROSITE" id="PS51192"/>
    </source>
</evidence>
<dbReference type="PANTHER" id="PTHR13710">
    <property type="entry name" value="DNA HELICASE RECQ FAMILY MEMBER"/>
    <property type="match status" value="1"/>
</dbReference>
<dbReference type="GeneID" id="136812376"/>
<evidence type="ECO:0000256" key="8">
    <source>
        <dbReference type="ARBA" id="ARBA00034808"/>
    </source>
</evidence>
<dbReference type="PROSITE" id="PS51192">
    <property type="entry name" value="HELICASE_ATP_BIND_1"/>
    <property type="match status" value="1"/>
</dbReference>
<dbReference type="InterPro" id="IPR011545">
    <property type="entry name" value="DEAD/DEAH_box_helicase_dom"/>
</dbReference>
<evidence type="ECO:0000256" key="9">
    <source>
        <dbReference type="ARBA" id="ARBA00044542"/>
    </source>
</evidence>
<protein>
    <recommendedName>
        <fullName evidence="8">DNA 3'-5' helicase</fullName>
        <ecNumber evidence="8">5.6.2.4</ecNumber>
    </recommendedName>
    <alternativeName>
        <fullName evidence="9">DNA 3'-5' helicase BLM</fullName>
    </alternativeName>
</protein>
<keyword evidence="14" id="KW-1185">Reference proteome</keyword>
<dbReference type="GO" id="GO:0043138">
    <property type="term" value="F:3'-5' DNA helicase activity"/>
    <property type="evidence" value="ECO:0007669"/>
    <property type="project" value="UniProtKB-EC"/>
</dbReference>
<dbReference type="GO" id="GO:0005694">
    <property type="term" value="C:chromosome"/>
    <property type="evidence" value="ECO:0007669"/>
    <property type="project" value="TreeGrafter"/>
</dbReference>
<feature type="compositionally biased region" description="Low complexity" evidence="10">
    <location>
        <begin position="483"/>
        <end position="495"/>
    </location>
</feature>